<feature type="transmembrane region" description="Helical" evidence="1">
    <location>
        <begin position="48"/>
        <end position="73"/>
    </location>
</feature>
<protein>
    <submittedName>
        <fullName evidence="2">Phage holin family protein</fullName>
    </submittedName>
</protein>
<feature type="transmembrane region" description="Helical" evidence="1">
    <location>
        <begin position="79"/>
        <end position="99"/>
    </location>
</feature>
<keyword evidence="1" id="KW-0472">Membrane</keyword>
<evidence type="ECO:0000313" key="2">
    <source>
        <dbReference type="EMBL" id="GAA1166119.1"/>
    </source>
</evidence>
<dbReference type="Pfam" id="PF07332">
    <property type="entry name" value="Phage_holin_3_6"/>
    <property type="match status" value="1"/>
</dbReference>
<dbReference type="InterPro" id="IPR009937">
    <property type="entry name" value="Phage_holin_3_6"/>
</dbReference>
<dbReference type="RefSeq" id="WP_343911281.1">
    <property type="nucleotide sequence ID" value="NZ_BAAAJE010000038.1"/>
</dbReference>
<organism evidence="2 3">
    <name type="scientific">Nocardioides aquiterrae</name>
    <dbReference type="NCBI Taxonomy" id="203799"/>
    <lineage>
        <taxon>Bacteria</taxon>
        <taxon>Bacillati</taxon>
        <taxon>Actinomycetota</taxon>
        <taxon>Actinomycetes</taxon>
        <taxon>Propionibacteriales</taxon>
        <taxon>Nocardioidaceae</taxon>
        <taxon>Nocardioides</taxon>
    </lineage>
</organism>
<proteinExistence type="predicted"/>
<keyword evidence="1" id="KW-1133">Transmembrane helix</keyword>
<dbReference type="EMBL" id="BAAAJE010000038">
    <property type="protein sequence ID" value="GAA1166119.1"/>
    <property type="molecule type" value="Genomic_DNA"/>
</dbReference>
<keyword evidence="3" id="KW-1185">Reference proteome</keyword>
<name>A0ABP4FC13_9ACTN</name>
<evidence type="ECO:0000256" key="1">
    <source>
        <dbReference type="SAM" id="Phobius"/>
    </source>
</evidence>
<dbReference type="Proteomes" id="UP001499979">
    <property type="component" value="Unassembled WGS sequence"/>
</dbReference>
<comment type="caution">
    <text evidence="2">The sequence shown here is derived from an EMBL/GenBank/DDBJ whole genome shotgun (WGS) entry which is preliminary data.</text>
</comment>
<sequence length="131" mass="13474">MSDSRPTDEPIGAVVHRLSEQIPELVRSEIRLAQAELTQKGKRAGLGLGMFSLAGLLAFFAVAVLIATAVIALDLVLPLWAAGLIVAAALLVGALGAALGGRSEIQQATPPVPEHAVAGVKQDIATIKDHA</sequence>
<reference evidence="3" key="1">
    <citation type="journal article" date="2019" name="Int. J. Syst. Evol. Microbiol.">
        <title>The Global Catalogue of Microorganisms (GCM) 10K type strain sequencing project: providing services to taxonomists for standard genome sequencing and annotation.</title>
        <authorList>
            <consortium name="The Broad Institute Genomics Platform"/>
            <consortium name="The Broad Institute Genome Sequencing Center for Infectious Disease"/>
            <person name="Wu L."/>
            <person name="Ma J."/>
        </authorList>
    </citation>
    <scope>NUCLEOTIDE SEQUENCE [LARGE SCALE GENOMIC DNA]</scope>
    <source>
        <strain evidence="3">JCM 11813</strain>
    </source>
</reference>
<evidence type="ECO:0000313" key="3">
    <source>
        <dbReference type="Proteomes" id="UP001499979"/>
    </source>
</evidence>
<gene>
    <name evidence="2" type="ORF">GCM10009606_49210</name>
</gene>
<accession>A0ABP4FC13</accession>
<keyword evidence="1" id="KW-0812">Transmembrane</keyword>